<proteinExistence type="predicted"/>
<organism evidence="2 3">
    <name type="scientific">Salinisphaera orenii MK-B5</name>
    <dbReference type="NCBI Taxonomy" id="856730"/>
    <lineage>
        <taxon>Bacteria</taxon>
        <taxon>Pseudomonadati</taxon>
        <taxon>Pseudomonadota</taxon>
        <taxon>Gammaproteobacteria</taxon>
        <taxon>Salinisphaerales</taxon>
        <taxon>Salinisphaeraceae</taxon>
        <taxon>Salinisphaera</taxon>
    </lineage>
</organism>
<dbReference type="EMBL" id="AYKH01000005">
    <property type="protein sequence ID" value="ROO29268.1"/>
    <property type="molecule type" value="Genomic_DNA"/>
</dbReference>
<evidence type="ECO:0008006" key="4">
    <source>
        <dbReference type="Google" id="ProtNLM"/>
    </source>
</evidence>
<dbReference type="NCBIfam" id="TIGR02574">
    <property type="entry name" value="stabl_TIGR02574"/>
    <property type="match status" value="1"/>
</dbReference>
<evidence type="ECO:0000256" key="1">
    <source>
        <dbReference type="SAM" id="MobiDB-lite"/>
    </source>
</evidence>
<sequence>MIDATLISKVKELTPAERLEFIEAVWQTMAEEDVPITAAERSLLDTRIADADINPGDESSWSDVRERLKRQLP</sequence>
<reference evidence="2 3" key="1">
    <citation type="submission" date="2013-10" db="EMBL/GenBank/DDBJ databases">
        <title>Salinisphaera orenii MK-B5 Genome Sequencing.</title>
        <authorList>
            <person name="Lai Q."/>
            <person name="Li C."/>
            <person name="Shao Z."/>
        </authorList>
    </citation>
    <scope>NUCLEOTIDE SEQUENCE [LARGE SCALE GENOMIC DNA]</scope>
    <source>
        <strain evidence="2 3">MK-B5</strain>
    </source>
</reference>
<name>A0A423PUJ8_9GAMM</name>
<dbReference type="AlphaFoldDB" id="A0A423PUJ8"/>
<dbReference type="RefSeq" id="WP_123590864.1">
    <property type="nucleotide sequence ID" value="NZ_AYKH01000005.1"/>
</dbReference>
<gene>
    <name evidence="2" type="ORF">SAOR_03670</name>
</gene>
<keyword evidence="3" id="KW-1185">Reference proteome</keyword>
<accession>A0A423PUJ8</accession>
<dbReference type="Pfam" id="PF09720">
    <property type="entry name" value="Unstab_antitox"/>
    <property type="match status" value="1"/>
</dbReference>
<protein>
    <recommendedName>
        <fullName evidence="4">Addiction module protein</fullName>
    </recommendedName>
</protein>
<comment type="caution">
    <text evidence="2">The sequence shown here is derived from an EMBL/GenBank/DDBJ whole genome shotgun (WGS) entry which is preliminary data.</text>
</comment>
<dbReference type="Proteomes" id="UP000283993">
    <property type="component" value="Unassembled WGS sequence"/>
</dbReference>
<dbReference type="InterPro" id="IPR013406">
    <property type="entry name" value="CHP02574_addiction_mod"/>
</dbReference>
<feature type="region of interest" description="Disordered" evidence="1">
    <location>
        <begin position="51"/>
        <end position="73"/>
    </location>
</feature>
<evidence type="ECO:0000313" key="2">
    <source>
        <dbReference type="EMBL" id="ROO29268.1"/>
    </source>
</evidence>
<evidence type="ECO:0000313" key="3">
    <source>
        <dbReference type="Proteomes" id="UP000283993"/>
    </source>
</evidence>